<reference evidence="2 3" key="1">
    <citation type="submission" date="2018-08" db="EMBL/GenBank/DDBJ databases">
        <title>Sequencing the genomes of 1000 actinobacteria strains.</title>
        <authorList>
            <person name="Klenk H.-P."/>
        </authorList>
    </citation>
    <scope>NUCLEOTIDE SEQUENCE [LARGE SCALE GENOMIC DNA]</scope>
    <source>
        <strain evidence="2 3">DSM 43927</strain>
    </source>
</reference>
<organism evidence="2 3">
    <name type="scientific">Thermomonospora umbrina</name>
    <dbReference type="NCBI Taxonomy" id="111806"/>
    <lineage>
        <taxon>Bacteria</taxon>
        <taxon>Bacillati</taxon>
        <taxon>Actinomycetota</taxon>
        <taxon>Actinomycetes</taxon>
        <taxon>Streptosporangiales</taxon>
        <taxon>Thermomonosporaceae</taxon>
        <taxon>Thermomonospora</taxon>
    </lineage>
</organism>
<accession>A0A3D9SXM9</accession>
<dbReference type="Proteomes" id="UP000256661">
    <property type="component" value="Unassembled WGS sequence"/>
</dbReference>
<gene>
    <name evidence="2" type="ORF">DFJ69_6282</name>
</gene>
<evidence type="ECO:0000313" key="2">
    <source>
        <dbReference type="EMBL" id="REF00713.1"/>
    </source>
</evidence>
<proteinExistence type="predicted"/>
<keyword evidence="3" id="KW-1185">Reference proteome</keyword>
<sequence length="72" mass="7850">MAGPLPRQRDRTSSPVIRAASPRPRTSPTANGELYDHLTAYAAANGRGLLLEQERILWTHAHATVITALYGL</sequence>
<evidence type="ECO:0000256" key="1">
    <source>
        <dbReference type="SAM" id="MobiDB-lite"/>
    </source>
</evidence>
<evidence type="ECO:0000313" key="3">
    <source>
        <dbReference type="Proteomes" id="UP000256661"/>
    </source>
</evidence>
<protein>
    <submittedName>
        <fullName evidence="2">Uncharacterized protein</fullName>
    </submittedName>
</protein>
<dbReference type="EMBL" id="QTTT01000001">
    <property type="protein sequence ID" value="REF00713.1"/>
    <property type="molecule type" value="Genomic_DNA"/>
</dbReference>
<comment type="caution">
    <text evidence="2">The sequence shown here is derived from an EMBL/GenBank/DDBJ whole genome shotgun (WGS) entry which is preliminary data.</text>
</comment>
<feature type="region of interest" description="Disordered" evidence="1">
    <location>
        <begin position="1"/>
        <end position="32"/>
    </location>
</feature>
<name>A0A3D9SXM9_9ACTN</name>
<dbReference type="AlphaFoldDB" id="A0A3D9SXM9"/>